<name>A0A0B1TNG5_OESDE</name>
<evidence type="ECO:0000256" key="2">
    <source>
        <dbReference type="SAM" id="MobiDB-lite"/>
    </source>
</evidence>
<sequence>MTELQVFKTRITNACAFIKAKEPEINRLDHPFTFPNDRGECECFIKEQTATLNHLQRSLKNAKELLDGQINAALQSISARTEQKEREKLMLNLNKYLKQEANSLDFTILQWMNKIDYRREELAQQKELMPSSNTSTSNVSNSDYPNHVHTPTQRMERQLQIRKPVLEIPTSRRNFREFNAFWSIFESLAHNDMDLTDTEKFLFLRQALKGKAATIVSSLPVTGEKYVIAVPILKKHFDKSANMADILINEIERLPRAKEDPRNCRETFEAITSRLSHLEQTGIPMNADRVWRRIILSKFPEFICRKVIQKENEAGSSFDVTDIANAVDDIITLQETTSLTTKTLFQPEQNESLARRYGKPQRIFAEKPRGEHAYVVKNIHLTNCGPCPKCKEDHHSALCIPKRSQSETTNLAPSRPWQPSGRNTHNAVSRPSNYDTQERQQQPFRRSEREVTTAQQNSSPTLDVSLDTMPLKSKQYVLQIISAQIFNEAEQEYQPITILLDSGAQRSFIKSDISDTLKLPVVSSTSFTTTGMGELKETFTSKNVQVTLKSMNSSRKLQRLSIHTKEKLTSTTKTAQLSDEDRSFIKNRKISIAQSGLESAPVKPGLLIGQDLLDNIIDHDSSTVKLPSELILTPTIFGYTISVFFGTLFFNLCCYGVVAS</sequence>
<keyword evidence="5" id="KW-1185">Reference proteome</keyword>
<accession>A0A0B1TNG5</accession>
<dbReference type="Proteomes" id="UP000053660">
    <property type="component" value="Unassembled WGS sequence"/>
</dbReference>
<feature type="region of interest" description="Disordered" evidence="2">
    <location>
        <begin position="126"/>
        <end position="145"/>
    </location>
</feature>
<protein>
    <submittedName>
        <fullName evidence="4">Tas retrotransposon peptidase A16</fullName>
    </submittedName>
</protein>
<keyword evidence="3" id="KW-0472">Membrane</keyword>
<feature type="coiled-coil region" evidence="1">
    <location>
        <begin position="45"/>
        <end position="99"/>
    </location>
</feature>
<dbReference type="Pfam" id="PF03564">
    <property type="entry name" value="DUF1759"/>
    <property type="match status" value="1"/>
</dbReference>
<evidence type="ECO:0000313" key="4">
    <source>
        <dbReference type="EMBL" id="KHJ98799.1"/>
    </source>
</evidence>
<evidence type="ECO:0000256" key="3">
    <source>
        <dbReference type="SAM" id="Phobius"/>
    </source>
</evidence>
<keyword evidence="3" id="KW-1133">Transmembrane helix</keyword>
<dbReference type="GO" id="GO:0006508">
    <property type="term" value="P:proteolysis"/>
    <property type="evidence" value="ECO:0007669"/>
    <property type="project" value="InterPro"/>
</dbReference>
<dbReference type="PANTHER" id="PTHR22954">
    <property type="entry name" value="RETROVIRAL PROTEASE-RELATED"/>
    <property type="match status" value="1"/>
</dbReference>
<reference evidence="4 5" key="1">
    <citation type="submission" date="2014-03" db="EMBL/GenBank/DDBJ databases">
        <title>Draft genome of the hookworm Oesophagostomum dentatum.</title>
        <authorList>
            <person name="Mitreva M."/>
        </authorList>
    </citation>
    <scope>NUCLEOTIDE SEQUENCE [LARGE SCALE GENOMIC DNA]</scope>
    <source>
        <strain evidence="4 5">OD-Hann</strain>
    </source>
</reference>
<keyword evidence="1" id="KW-0175">Coiled coil</keyword>
<dbReference type="AlphaFoldDB" id="A0A0B1TNG5"/>
<dbReference type="Gene3D" id="2.40.70.10">
    <property type="entry name" value="Acid Proteases"/>
    <property type="match status" value="1"/>
</dbReference>
<organism evidence="4 5">
    <name type="scientific">Oesophagostomum dentatum</name>
    <name type="common">Nodular worm</name>
    <dbReference type="NCBI Taxonomy" id="61180"/>
    <lineage>
        <taxon>Eukaryota</taxon>
        <taxon>Metazoa</taxon>
        <taxon>Ecdysozoa</taxon>
        <taxon>Nematoda</taxon>
        <taxon>Chromadorea</taxon>
        <taxon>Rhabditida</taxon>
        <taxon>Rhabditina</taxon>
        <taxon>Rhabditomorpha</taxon>
        <taxon>Strongyloidea</taxon>
        <taxon>Strongylidae</taxon>
        <taxon>Oesophagostomum</taxon>
    </lineage>
</organism>
<dbReference type="GO" id="GO:0004190">
    <property type="term" value="F:aspartic-type endopeptidase activity"/>
    <property type="evidence" value="ECO:0007669"/>
    <property type="project" value="InterPro"/>
</dbReference>
<dbReference type="InterPro" id="IPR005312">
    <property type="entry name" value="DUF1759"/>
</dbReference>
<dbReference type="EMBL" id="KN549274">
    <property type="protein sequence ID" value="KHJ98799.1"/>
    <property type="molecule type" value="Genomic_DNA"/>
</dbReference>
<dbReference type="InterPro" id="IPR001969">
    <property type="entry name" value="Aspartic_peptidase_AS"/>
</dbReference>
<feature type="transmembrane region" description="Helical" evidence="3">
    <location>
        <begin position="636"/>
        <end position="658"/>
    </location>
</feature>
<feature type="region of interest" description="Disordered" evidence="2">
    <location>
        <begin position="401"/>
        <end position="466"/>
    </location>
</feature>
<dbReference type="PROSITE" id="PS00141">
    <property type="entry name" value="ASP_PROTEASE"/>
    <property type="match status" value="1"/>
</dbReference>
<dbReference type="InterPro" id="IPR021109">
    <property type="entry name" value="Peptidase_aspartic_dom_sf"/>
</dbReference>
<keyword evidence="3" id="KW-0812">Transmembrane</keyword>
<gene>
    <name evidence="4" type="ORF">OESDEN_01228</name>
</gene>
<dbReference type="OrthoDB" id="5868234at2759"/>
<feature type="compositionally biased region" description="Low complexity" evidence="2">
    <location>
        <begin position="131"/>
        <end position="142"/>
    </location>
</feature>
<dbReference type="PANTHER" id="PTHR22954:SF3">
    <property type="entry name" value="PROTEIN CBG08539"/>
    <property type="match status" value="1"/>
</dbReference>
<proteinExistence type="predicted"/>
<dbReference type="SUPFAM" id="SSF50630">
    <property type="entry name" value="Acid proteases"/>
    <property type="match status" value="1"/>
</dbReference>
<feature type="compositionally biased region" description="Polar residues" evidence="2">
    <location>
        <begin position="452"/>
        <end position="462"/>
    </location>
</feature>
<evidence type="ECO:0000256" key="1">
    <source>
        <dbReference type="SAM" id="Coils"/>
    </source>
</evidence>
<feature type="compositionally biased region" description="Polar residues" evidence="2">
    <location>
        <begin position="420"/>
        <end position="444"/>
    </location>
</feature>
<evidence type="ECO:0000313" key="5">
    <source>
        <dbReference type="Proteomes" id="UP000053660"/>
    </source>
</evidence>